<comment type="caution">
    <text evidence="1">The sequence shown here is derived from an EMBL/GenBank/DDBJ whole genome shotgun (WGS) entry which is preliminary data.</text>
</comment>
<reference evidence="1 2" key="1">
    <citation type="submission" date="2019-02" db="EMBL/GenBank/DDBJ databases">
        <title>Deep-cultivation of Planctomycetes and their phenomic and genomic characterization uncovers novel biology.</title>
        <authorList>
            <person name="Wiegand S."/>
            <person name="Jogler M."/>
            <person name="Boedeker C."/>
            <person name="Pinto D."/>
            <person name="Vollmers J."/>
            <person name="Rivas-Marin E."/>
            <person name="Kohn T."/>
            <person name="Peeters S.H."/>
            <person name="Heuer A."/>
            <person name="Rast P."/>
            <person name="Oberbeckmann S."/>
            <person name="Bunk B."/>
            <person name="Jeske O."/>
            <person name="Meyerdierks A."/>
            <person name="Storesund J.E."/>
            <person name="Kallscheuer N."/>
            <person name="Luecker S."/>
            <person name="Lage O.M."/>
            <person name="Pohl T."/>
            <person name="Merkel B.J."/>
            <person name="Hornburger P."/>
            <person name="Mueller R.-W."/>
            <person name="Bruemmer F."/>
            <person name="Labrenz M."/>
            <person name="Spormann A.M."/>
            <person name="Op Den Camp H."/>
            <person name="Overmann J."/>
            <person name="Amann R."/>
            <person name="Jetten M.S.M."/>
            <person name="Mascher T."/>
            <person name="Medema M.H."/>
            <person name="Devos D.P."/>
            <person name="Kaster A.-K."/>
            <person name="Ovreas L."/>
            <person name="Rohde M."/>
            <person name="Galperin M.Y."/>
            <person name="Jogler C."/>
        </authorList>
    </citation>
    <scope>NUCLEOTIDE SEQUENCE [LARGE SCALE GENOMIC DNA]</scope>
    <source>
        <strain evidence="1 2">Poly41</strain>
    </source>
</reference>
<accession>A0A5C6D9U1</accession>
<keyword evidence="2" id="KW-1185">Reference proteome</keyword>
<sequence>MGQYFVRIGSLGELFIAQTTATFRRGVDFPCENGLKRADRVIVRTGRGVELAVVVSPIRNLGTDGSKSPLVTILRKTTEPDELLIRRLDRHRRAAIEGCRSALSEAGSAAILLDVDQLFDGGTLIMQFLGPVDSVAESISAKVTAKYESIVRSRHFAKLLQHGCGPDCGTDEGIGCGGSCSGCGLACGKLNS</sequence>
<dbReference type="Proteomes" id="UP000319143">
    <property type="component" value="Unassembled WGS sequence"/>
</dbReference>
<dbReference type="EMBL" id="SJPV01000012">
    <property type="protein sequence ID" value="TWU32564.1"/>
    <property type="molecule type" value="Genomic_DNA"/>
</dbReference>
<dbReference type="RefSeq" id="WP_146530313.1">
    <property type="nucleotide sequence ID" value="NZ_SJPV01000012.1"/>
</dbReference>
<gene>
    <name evidence="1" type="ORF">Poly41_55420</name>
</gene>
<evidence type="ECO:0000313" key="1">
    <source>
        <dbReference type="EMBL" id="TWU32564.1"/>
    </source>
</evidence>
<proteinExistence type="predicted"/>
<dbReference type="AlphaFoldDB" id="A0A5C6D9U1"/>
<evidence type="ECO:0000313" key="2">
    <source>
        <dbReference type="Proteomes" id="UP000319143"/>
    </source>
</evidence>
<evidence type="ECO:0008006" key="3">
    <source>
        <dbReference type="Google" id="ProtNLM"/>
    </source>
</evidence>
<organism evidence="1 2">
    <name type="scientific">Novipirellula artificiosorum</name>
    <dbReference type="NCBI Taxonomy" id="2528016"/>
    <lineage>
        <taxon>Bacteria</taxon>
        <taxon>Pseudomonadati</taxon>
        <taxon>Planctomycetota</taxon>
        <taxon>Planctomycetia</taxon>
        <taxon>Pirellulales</taxon>
        <taxon>Pirellulaceae</taxon>
        <taxon>Novipirellula</taxon>
    </lineage>
</organism>
<dbReference type="OrthoDB" id="287205at2"/>
<protein>
    <recommendedName>
        <fullName evidence="3">PSP1 C-terminal domain-containing protein</fullName>
    </recommendedName>
</protein>
<name>A0A5C6D9U1_9BACT</name>